<accession>A0A2G4YPY2</accession>
<dbReference type="Gene3D" id="1.10.540.10">
    <property type="entry name" value="Acyl-CoA dehydrogenase/oxidase, N-terminal domain"/>
    <property type="match status" value="1"/>
</dbReference>
<dbReference type="Pfam" id="PF12806">
    <property type="entry name" value="Acyl-CoA_dh_C"/>
    <property type="match status" value="1"/>
</dbReference>
<keyword evidence="3 10" id="KW-0285">Flavoprotein</keyword>
<dbReference type="InterPro" id="IPR046373">
    <property type="entry name" value="Acyl-CoA_Oxase/DH_mid-dom_sf"/>
</dbReference>
<dbReference type="SUPFAM" id="SSF47203">
    <property type="entry name" value="Acyl-CoA dehydrogenase C-terminal domain-like"/>
    <property type="match status" value="1"/>
</dbReference>
<gene>
    <name evidence="16" type="ORF">CRD36_11095</name>
</gene>
<dbReference type="OrthoDB" id="9807883at2"/>
<dbReference type="SUPFAM" id="SSF56645">
    <property type="entry name" value="Acyl-CoA dehydrogenase NM domain-like"/>
    <property type="match status" value="1"/>
</dbReference>
<dbReference type="InterPro" id="IPR052166">
    <property type="entry name" value="Diverse_Acyl-CoA_DH"/>
</dbReference>
<dbReference type="FunFam" id="2.40.110.10:FF:000031">
    <property type="entry name" value="Acyl-CoA dehydrogenase, putative"/>
    <property type="match status" value="1"/>
</dbReference>
<dbReference type="InterPro" id="IPR025878">
    <property type="entry name" value="Acyl-CoA_dh-like_C_dom"/>
</dbReference>
<dbReference type="Proteomes" id="UP000229730">
    <property type="component" value="Unassembled WGS sequence"/>
</dbReference>
<dbReference type="InterPro" id="IPR037069">
    <property type="entry name" value="AcylCoA_DH/ox_N_sf"/>
</dbReference>
<dbReference type="InterPro" id="IPR009075">
    <property type="entry name" value="AcylCo_DH/oxidase_C"/>
</dbReference>
<dbReference type="InterPro" id="IPR013786">
    <property type="entry name" value="AcylCoA_DH/ox_N"/>
</dbReference>
<evidence type="ECO:0000256" key="3">
    <source>
        <dbReference type="ARBA" id="ARBA00022630"/>
    </source>
</evidence>
<dbReference type="InterPro" id="IPR006091">
    <property type="entry name" value="Acyl-CoA_Oxase/DH_mid-dom"/>
</dbReference>
<evidence type="ECO:0000256" key="5">
    <source>
        <dbReference type="ARBA" id="ARBA00023002"/>
    </source>
</evidence>
<evidence type="ECO:0000256" key="1">
    <source>
        <dbReference type="ARBA" id="ARBA00001974"/>
    </source>
</evidence>
<dbReference type="GO" id="GO:0016627">
    <property type="term" value="F:oxidoreductase activity, acting on the CH-CH group of donors"/>
    <property type="evidence" value="ECO:0007669"/>
    <property type="project" value="InterPro"/>
</dbReference>
<evidence type="ECO:0000256" key="9">
    <source>
        <dbReference type="ARBA" id="ARBA00069043"/>
    </source>
</evidence>
<name>A0A2G4YPY2_9PROT</name>
<keyword evidence="4 10" id="KW-0274">FAD</keyword>
<evidence type="ECO:0000259" key="14">
    <source>
        <dbReference type="Pfam" id="PF02771"/>
    </source>
</evidence>
<dbReference type="Gene3D" id="2.40.110.10">
    <property type="entry name" value="Butyryl-CoA Dehydrogenase, subunit A, domain 2"/>
    <property type="match status" value="1"/>
</dbReference>
<organism evidence="16 17">
    <name type="scientific">Paremcibacter congregatus</name>
    <dbReference type="NCBI Taxonomy" id="2043170"/>
    <lineage>
        <taxon>Bacteria</taxon>
        <taxon>Pseudomonadati</taxon>
        <taxon>Pseudomonadota</taxon>
        <taxon>Alphaproteobacteria</taxon>
        <taxon>Emcibacterales</taxon>
        <taxon>Emcibacteraceae</taxon>
        <taxon>Paremcibacter</taxon>
    </lineage>
</organism>
<keyword evidence="17" id="KW-1185">Reference proteome</keyword>
<comment type="catalytic activity">
    <reaction evidence="6">
        <text>3-(methylsulfanyl)propanoyl-CoA + oxidized [electron-transfer flavoprotein] + H(+) = 3-(methylsulfanyl)acryloyl-CoA + reduced [electron-transfer flavoprotein]</text>
        <dbReference type="Rhea" id="RHEA:52612"/>
        <dbReference type="Rhea" id="RHEA-COMP:10685"/>
        <dbReference type="Rhea" id="RHEA-COMP:10686"/>
        <dbReference type="ChEBI" id="CHEBI:15378"/>
        <dbReference type="ChEBI" id="CHEBI:57692"/>
        <dbReference type="ChEBI" id="CHEBI:58307"/>
        <dbReference type="ChEBI" id="CHEBI:82815"/>
        <dbReference type="ChEBI" id="CHEBI:84994"/>
        <dbReference type="EC" id="1.3.99.41"/>
    </reaction>
    <physiologicalReaction direction="left-to-right" evidence="6">
        <dbReference type="Rhea" id="RHEA:52613"/>
    </physiologicalReaction>
</comment>
<evidence type="ECO:0000313" key="17">
    <source>
        <dbReference type="Proteomes" id="UP000229730"/>
    </source>
</evidence>
<keyword evidence="11" id="KW-0812">Transmembrane</keyword>
<feature type="domain" description="Acetyl-CoA dehydrogenase-like C-terminal" evidence="15">
    <location>
        <begin position="467"/>
        <end position="592"/>
    </location>
</feature>
<keyword evidence="11" id="KW-1133">Transmembrane helix</keyword>
<evidence type="ECO:0000256" key="10">
    <source>
        <dbReference type="RuleBase" id="RU362125"/>
    </source>
</evidence>
<dbReference type="Pfam" id="PF02770">
    <property type="entry name" value="Acyl-CoA_dh_M"/>
    <property type="match status" value="1"/>
</dbReference>
<dbReference type="AlphaFoldDB" id="A0A2G4YPY2"/>
<evidence type="ECO:0000259" key="12">
    <source>
        <dbReference type="Pfam" id="PF00441"/>
    </source>
</evidence>
<comment type="function">
    <text evidence="7">Involved in the assimilation of dimethylsulphoniopropionate (DMSP), an important compound in the fixation of carbon in marine phytoplankton, by mediating the conversion of 3-(methylthio)propanoyl-CoA (MMPA-CoA) to 3-(methylthio)acryloyl-CoA (MTA-CoA).</text>
</comment>
<reference evidence="16 17" key="1">
    <citation type="submission" date="2017-10" db="EMBL/GenBank/DDBJ databases">
        <title>Frigbacter circumglobatus gen. nov. sp. nov., isolated from sediment cultured in situ.</title>
        <authorList>
            <person name="Zhao Z."/>
        </authorList>
    </citation>
    <scope>NUCLEOTIDE SEQUENCE [LARGE SCALE GENOMIC DNA]</scope>
    <source>
        <strain evidence="16 17">ZYL</strain>
    </source>
</reference>
<evidence type="ECO:0000256" key="4">
    <source>
        <dbReference type="ARBA" id="ARBA00022827"/>
    </source>
</evidence>
<keyword evidence="5 10" id="KW-0560">Oxidoreductase</keyword>
<keyword evidence="11" id="KW-0472">Membrane</keyword>
<evidence type="ECO:0000256" key="6">
    <source>
        <dbReference type="ARBA" id="ARBA00051388"/>
    </source>
</evidence>
<evidence type="ECO:0000259" key="13">
    <source>
        <dbReference type="Pfam" id="PF02770"/>
    </source>
</evidence>
<comment type="cofactor">
    <cofactor evidence="1 10">
        <name>FAD</name>
        <dbReference type="ChEBI" id="CHEBI:57692"/>
    </cofactor>
</comment>
<dbReference type="InterPro" id="IPR036250">
    <property type="entry name" value="AcylCo_DH-like_C"/>
</dbReference>
<dbReference type="PANTHER" id="PTHR42803">
    <property type="entry name" value="ACYL-COA DEHYDROGENASE"/>
    <property type="match status" value="1"/>
</dbReference>
<dbReference type="EC" id="1.3.99.41" evidence="8"/>
<dbReference type="GO" id="GO:0050660">
    <property type="term" value="F:flavin adenine dinucleotide binding"/>
    <property type="evidence" value="ECO:0007669"/>
    <property type="project" value="InterPro"/>
</dbReference>
<proteinExistence type="inferred from homology"/>
<dbReference type="InParanoid" id="A0A2G4YPY2"/>
<feature type="domain" description="Acyl-CoA oxidase/dehydrogenase middle" evidence="13">
    <location>
        <begin position="162"/>
        <end position="271"/>
    </location>
</feature>
<evidence type="ECO:0000256" key="11">
    <source>
        <dbReference type="SAM" id="Phobius"/>
    </source>
</evidence>
<dbReference type="PANTHER" id="PTHR42803:SF1">
    <property type="entry name" value="BROAD-SPECIFICITY LINEAR ACYL-COA DEHYDROGENASE FADE5"/>
    <property type="match status" value="1"/>
</dbReference>
<evidence type="ECO:0000256" key="7">
    <source>
        <dbReference type="ARBA" id="ARBA00058683"/>
    </source>
</evidence>
<dbReference type="Pfam" id="PF02771">
    <property type="entry name" value="Acyl-CoA_dh_N"/>
    <property type="match status" value="1"/>
</dbReference>
<sequence length="596" mass="65116">MPTYSAPVKDIKFLLHEYFNLQQYNNLPSFAEATPDLIDAILEEAAKVTENVFQPLNLPGDEQGCRLENGKVITPDGFKEAYNQYVEGGWQGLTGDPEYGGQGMPQTLGLVLNELMVSANWGFAMYPGLTKGATESIHTWGTEEQKQKYLPKMYAAEWSGTMNLTEPHCGTDLGLLRTKAEPNDDGSYKISGTKIFISAGDHDLTENVIHLVLAKIPGGPEGVKGISLFIVPRNKINDDGSIGDNNGVSVGSLEEKMGIHSNATCVMNFDEAEGYLLGQEHKGMRAMFTMMNEARLGVAIQGYAIAEVAQQNAAIYANDRIQGRALTGAKNPDAKADPIIVHPDVRRMLMTNRAFIEGARAMAIWAGIQVDITRQHPDEAAKNKAEELLALITPVLKSYMTDQGVEAASRALQCFGGHGYIREWGMEQFLRDSRIAPIYEGTNGIQAMDLIGRKLPANGGAAIRAYFEMIQTFIDANKDNDAMGTYIPLLEKALGRLQAASMWLMQNGMANPDNAGAAAHYYLNLMALVTMGYFWADMARKAREMLDAGEGDTTFLNNKLTTADFFFHHILPETSALKVKIEAGADSVMGLDAGAF</sequence>
<evidence type="ECO:0000256" key="8">
    <source>
        <dbReference type="ARBA" id="ARBA00066694"/>
    </source>
</evidence>
<feature type="domain" description="Acyl-CoA dehydrogenase/oxidase C-terminal" evidence="12">
    <location>
        <begin position="282"/>
        <end position="450"/>
    </location>
</feature>
<dbReference type="InterPro" id="IPR009100">
    <property type="entry name" value="AcylCoA_DH/oxidase_NM_dom_sf"/>
</dbReference>
<dbReference type="RefSeq" id="WP_099473219.1">
    <property type="nucleotide sequence ID" value="NZ_CP041025.1"/>
</dbReference>
<comment type="similarity">
    <text evidence="2 10">Belongs to the acyl-CoA dehydrogenase family.</text>
</comment>
<feature type="transmembrane region" description="Helical" evidence="11">
    <location>
        <begin position="519"/>
        <end position="536"/>
    </location>
</feature>
<protein>
    <recommendedName>
        <fullName evidence="9">3-methylmercaptopropionyl-CoA dehydrogenase</fullName>
        <ecNumber evidence="8">1.3.99.41</ecNumber>
    </recommendedName>
</protein>
<feature type="domain" description="Acyl-CoA dehydrogenase/oxidase N-terminal" evidence="14">
    <location>
        <begin position="79"/>
        <end position="156"/>
    </location>
</feature>
<evidence type="ECO:0000256" key="2">
    <source>
        <dbReference type="ARBA" id="ARBA00009347"/>
    </source>
</evidence>
<dbReference type="Pfam" id="PF00441">
    <property type="entry name" value="Acyl-CoA_dh_1"/>
    <property type="match status" value="1"/>
</dbReference>
<comment type="caution">
    <text evidence="16">The sequence shown here is derived from an EMBL/GenBank/DDBJ whole genome shotgun (WGS) entry which is preliminary data.</text>
</comment>
<dbReference type="Gene3D" id="1.20.140.10">
    <property type="entry name" value="Butyryl-CoA Dehydrogenase, subunit A, domain 3"/>
    <property type="match status" value="1"/>
</dbReference>
<evidence type="ECO:0000313" key="16">
    <source>
        <dbReference type="EMBL" id="PHZ84355.1"/>
    </source>
</evidence>
<dbReference type="EMBL" id="PDEM01000024">
    <property type="protein sequence ID" value="PHZ84355.1"/>
    <property type="molecule type" value="Genomic_DNA"/>
</dbReference>
<evidence type="ECO:0000259" key="15">
    <source>
        <dbReference type="Pfam" id="PF12806"/>
    </source>
</evidence>